<proteinExistence type="predicted"/>
<evidence type="ECO:0000313" key="1">
    <source>
        <dbReference type="EMBL" id="MFC5939913.1"/>
    </source>
</evidence>
<protein>
    <submittedName>
        <fullName evidence="1">Uncharacterized protein</fullName>
    </submittedName>
</protein>
<dbReference type="EMBL" id="JBHSQQ010000001">
    <property type="protein sequence ID" value="MFC5939913.1"/>
    <property type="molecule type" value="Genomic_DNA"/>
</dbReference>
<name>A0ABW1HHA9_9ACTN</name>
<accession>A0ABW1HHA9</accession>
<keyword evidence="2" id="KW-1185">Reference proteome</keyword>
<dbReference type="RefSeq" id="WP_353899653.1">
    <property type="nucleotide sequence ID" value="NZ_CP158970.1"/>
</dbReference>
<sequence>MPERIPNDQQATLRMRGDVPTLTLADGVQQQLKLLVSRRLDLGLRVRDGG</sequence>
<gene>
    <name evidence="1" type="ORF">ACFPZ4_00245</name>
</gene>
<evidence type="ECO:0000313" key="2">
    <source>
        <dbReference type="Proteomes" id="UP001596207"/>
    </source>
</evidence>
<comment type="caution">
    <text evidence="1">The sequence shown here is derived from an EMBL/GenBank/DDBJ whole genome shotgun (WGS) entry which is preliminary data.</text>
</comment>
<organism evidence="1 2">
    <name type="scientific">Micromonospora harpali</name>
    <dbReference type="NCBI Taxonomy" id="1490225"/>
    <lineage>
        <taxon>Bacteria</taxon>
        <taxon>Bacillati</taxon>
        <taxon>Actinomycetota</taxon>
        <taxon>Actinomycetes</taxon>
        <taxon>Micromonosporales</taxon>
        <taxon>Micromonosporaceae</taxon>
        <taxon>Micromonospora</taxon>
    </lineage>
</organism>
<dbReference type="Proteomes" id="UP001596207">
    <property type="component" value="Unassembled WGS sequence"/>
</dbReference>
<reference evidence="2" key="1">
    <citation type="journal article" date="2019" name="Int. J. Syst. Evol. Microbiol.">
        <title>The Global Catalogue of Microorganisms (GCM) 10K type strain sequencing project: providing services to taxonomists for standard genome sequencing and annotation.</title>
        <authorList>
            <consortium name="The Broad Institute Genomics Platform"/>
            <consortium name="The Broad Institute Genome Sequencing Center for Infectious Disease"/>
            <person name="Wu L."/>
            <person name="Ma J."/>
        </authorList>
    </citation>
    <scope>NUCLEOTIDE SEQUENCE [LARGE SCALE GENOMIC DNA]</scope>
    <source>
        <strain evidence="2">CGMCC 4.7173</strain>
    </source>
</reference>